<organism evidence="2 3">
    <name type="scientific">Adiantum capillus-veneris</name>
    <name type="common">Maidenhair fern</name>
    <dbReference type="NCBI Taxonomy" id="13818"/>
    <lineage>
        <taxon>Eukaryota</taxon>
        <taxon>Viridiplantae</taxon>
        <taxon>Streptophyta</taxon>
        <taxon>Embryophyta</taxon>
        <taxon>Tracheophyta</taxon>
        <taxon>Polypodiopsida</taxon>
        <taxon>Polypodiidae</taxon>
        <taxon>Polypodiales</taxon>
        <taxon>Pteridineae</taxon>
        <taxon>Pteridaceae</taxon>
        <taxon>Vittarioideae</taxon>
        <taxon>Adiantum</taxon>
    </lineage>
</organism>
<dbReference type="Proteomes" id="UP000886520">
    <property type="component" value="Chromosome 4"/>
</dbReference>
<evidence type="ECO:0000313" key="2">
    <source>
        <dbReference type="EMBL" id="KAI5080785.1"/>
    </source>
</evidence>
<keyword evidence="3" id="KW-1185">Reference proteome</keyword>
<feature type="compositionally biased region" description="Basic and acidic residues" evidence="1">
    <location>
        <begin position="315"/>
        <end position="326"/>
    </location>
</feature>
<sequence length="846" mass="94299">MPASTSDHDILKEAEIETKKASMASSDTCRIGASHLQPIDARKEESKTSWPLRHTIFGGIPKPVLEYSTNNDMRAPFKWVKNWKRKRKQKARVPQPTNGKRKLVRFVPSWMHTAKRKKGDHSGFKPMVTKLGKEPPAQPKEKPVNKPGKGGIIKEYFKSLVSLPKSRDNSRVGLSSNSESSFTHTFSIADAESSASHDGFRSSRSDFDPESASCCQRSPFADNNRPNDEYEMNPPRLGRWGYWNDLVEPIEDIQPKEEAYMSVDFDGRAKVCANGRFLKLQKLCWPIHWSRQRRMRSKTISGPVCDAAKQGEALQQERRSKERPNKDLQGSMPCNTEEATKDSFGCSGHRMLSRSCEGKLSGRNHLSDEGSNGSPQVFSKCCTTELSDTKRIASKYMSQAALEKLFSTSSNVSITQEISACGISEGNNGSTVQTHPKGCNKCCTEASDSNKSVSKSRNQPALKGTLEEFFSRLMTRSDVSVTQGTSACGISVASDCTNNTRTGLQQVPSILIARSGNAPQAASSRYGGDLASLNAKMESRFEQVLKAIDIVADQVKKSAESRWQTELMADDDEENDQSSLIKSCSSELGTIEMELSPLRNCVTQSQLLEIPVIKEFKGAVDDARFKMRVLAGLLTVEKDAKMASTRDFQSKEMILTMGIIVAQMLEGETLLEKPWHIKYVLDYCISSIFFNGPHGSPNCICSRPRPARINFPSGRYDFFCNDIELSSMTFDSLCDDATRAVEELVGSRAKDWSEALTNMFWNCAVCCFHVHKLIKAIHQGKGRMRILHPDRSTRFAAPAMDPLDTGDFKAFHKKVHFTIFSGFMLEGTVLCRSQVYLEPNFPGIRL</sequence>
<evidence type="ECO:0000313" key="3">
    <source>
        <dbReference type="Proteomes" id="UP000886520"/>
    </source>
</evidence>
<feature type="region of interest" description="Disordered" evidence="1">
    <location>
        <begin position="300"/>
        <end position="340"/>
    </location>
</feature>
<dbReference type="EMBL" id="JABFUD020000004">
    <property type="protein sequence ID" value="KAI5080785.1"/>
    <property type="molecule type" value="Genomic_DNA"/>
</dbReference>
<name>A0A9D4ZPX8_ADICA</name>
<comment type="caution">
    <text evidence="2">The sequence shown here is derived from an EMBL/GenBank/DDBJ whole genome shotgun (WGS) entry which is preliminary data.</text>
</comment>
<feature type="compositionally biased region" description="Basic and acidic residues" evidence="1">
    <location>
        <begin position="198"/>
        <end position="207"/>
    </location>
</feature>
<dbReference type="AlphaFoldDB" id="A0A9D4ZPX8"/>
<proteinExistence type="predicted"/>
<gene>
    <name evidence="2" type="ORF">GOP47_0003968</name>
</gene>
<evidence type="ECO:0000256" key="1">
    <source>
        <dbReference type="SAM" id="MobiDB-lite"/>
    </source>
</evidence>
<reference evidence="2" key="1">
    <citation type="submission" date="2021-01" db="EMBL/GenBank/DDBJ databases">
        <title>Adiantum capillus-veneris genome.</title>
        <authorList>
            <person name="Fang Y."/>
            <person name="Liao Q."/>
        </authorList>
    </citation>
    <scope>NUCLEOTIDE SEQUENCE</scope>
    <source>
        <strain evidence="2">H3</strain>
        <tissue evidence="2">Leaf</tissue>
    </source>
</reference>
<accession>A0A9D4ZPX8</accession>
<feature type="region of interest" description="Disordered" evidence="1">
    <location>
        <begin position="193"/>
        <end position="232"/>
    </location>
</feature>
<feature type="region of interest" description="Disordered" evidence="1">
    <location>
        <begin position="130"/>
        <end position="150"/>
    </location>
</feature>
<protein>
    <submittedName>
        <fullName evidence="2">Uncharacterized protein</fullName>
    </submittedName>
</protein>